<keyword evidence="1" id="KW-0805">Transcription regulation</keyword>
<dbReference type="EMBL" id="JACCBY010000001">
    <property type="protein sequence ID" value="NYD89043.1"/>
    <property type="molecule type" value="Genomic_DNA"/>
</dbReference>
<evidence type="ECO:0000256" key="2">
    <source>
        <dbReference type="ARBA" id="ARBA00023125"/>
    </source>
</evidence>
<dbReference type="InterPro" id="IPR018490">
    <property type="entry name" value="cNMP-bd_dom_sf"/>
</dbReference>
<evidence type="ECO:0000313" key="5">
    <source>
        <dbReference type="EMBL" id="NYD89043.1"/>
    </source>
</evidence>
<keyword evidence="3" id="KW-0804">Transcription</keyword>
<dbReference type="RefSeq" id="WP_179507563.1">
    <property type="nucleotide sequence ID" value="NZ_JACCBY010000001.1"/>
</dbReference>
<gene>
    <name evidence="5" type="ORF">HD841_000812</name>
</gene>
<evidence type="ECO:0000313" key="6">
    <source>
        <dbReference type="Proteomes" id="UP000517753"/>
    </source>
</evidence>
<dbReference type="InterPro" id="IPR012318">
    <property type="entry name" value="HTH_CRP"/>
</dbReference>
<dbReference type="Gene3D" id="1.10.10.10">
    <property type="entry name" value="Winged helix-like DNA-binding domain superfamily/Winged helix DNA-binding domain"/>
    <property type="match status" value="1"/>
</dbReference>
<reference evidence="5 6" key="1">
    <citation type="submission" date="2020-08" db="EMBL/GenBank/DDBJ databases">
        <title>The Agave Microbiome: Exploring the role of microbial communities in plant adaptations to desert environments.</title>
        <authorList>
            <person name="Partida-Martinez L.P."/>
        </authorList>
    </citation>
    <scope>NUCLEOTIDE SEQUENCE [LARGE SCALE GENOMIC DNA]</scope>
    <source>
        <strain evidence="5 6">AS2.3</strain>
    </source>
</reference>
<dbReference type="GO" id="GO:0006355">
    <property type="term" value="P:regulation of DNA-templated transcription"/>
    <property type="evidence" value="ECO:0007669"/>
    <property type="project" value="InterPro"/>
</dbReference>
<accession>A0A7Y9JZQ5</accession>
<comment type="caution">
    <text evidence="5">The sequence shown here is derived from an EMBL/GenBank/DDBJ whole genome shotgun (WGS) entry which is preliminary data.</text>
</comment>
<dbReference type="InterPro" id="IPR036388">
    <property type="entry name" value="WH-like_DNA-bd_sf"/>
</dbReference>
<dbReference type="AlphaFoldDB" id="A0A7Y9JZQ5"/>
<dbReference type="Gene3D" id="2.60.120.10">
    <property type="entry name" value="Jelly Rolls"/>
    <property type="match status" value="1"/>
</dbReference>
<keyword evidence="2" id="KW-0238">DNA-binding</keyword>
<keyword evidence="6" id="KW-1185">Reference proteome</keyword>
<dbReference type="InterPro" id="IPR036390">
    <property type="entry name" value="WH_DNA-bd_sf"/>
</dbReference>
<dbReference type="SUPFAM" id="SSF51206">
    <property type="entry name" value="cAMP-binding domain-like"/>
    <property type="match status" value="1"/>
</dbReference>
<organism evidence="5 6">
    <name type="scientific">Sphingomonas melonis</name>
    <dbReference type="NCBI Taxonomy" id="152682"/>
    <lineage>
        <taxon>Bacteria</taxon>
        <taxon>Pseudomonadati</taxon>
        <taxon>Pseudomonadota</taxon>
        <taxon>Alphaproteobacteria</taxon>
        <taxon>Sphingomonadales</taxon>
        <taxon>Sphingomonadaceae</taxon>
        <taxon>Sphingomonas</taxon>
    </lineage>
</organism>
<sequence length="251" mass="27444">MSHADSNPLQLFLDRLTRRSILTADERKAVLALPTQAVDVKARHDFAYVNEVTPYVCLIASGIVARFAQTDGGARQTTALHLPGDMADLHSVVRPIAVGGLNALTDATILLISKGAIRSLAARFPGIAEACWRDCMLDAAILTQWVVNVGRRDARARLAHMFCEMAFRLSTGRDPVLDYPLDVTQEQLGDAAALTSVHVNRTLKSLGALVLVRSGRVVIYDWAELARVGDFDAAYLQADTIPDRQRRLITV</sequence>
<evidence type="ECO:0000256" key="1">
    <source>
        <dbReference type="ARBA" id="ARBA00023015"/>
    </source>
</evidence>
<name>A0A7Y9JZQ5_9SPHN</name>
<protein>
    <submittedName>
        <fullName evidence="5">CRP-like cAMP-binding protein</fullName>
    </submittedName>
</protein>
<feature type="domain" description="HTH crp-type" evidence="4">
    <location>
        <begin position="156"/>
        <end position="227"/>
    </location>
</feature>
<dbReference type="GO" id="GO:0003677">
    <property type="term" value="F:DNA binding"/>
    <property type="evidence" value="ECO:0007669"/>
    <property type="project" value="UniProtKB-KW"/>
</dbReference>
<dbReference type="SUPFAM" id="SSF46785">
    <property type="entry name" value="Winged helix' DNA-binding domain"/>
    <property type="match status" value="1"/>
</dbReference>
<proteinExistence type="predicted"/>
<dbReference type="InterPro" id="IPR014710">
    <property type="entry name" value="RmlC-like_jellyroll"/>
</dbReference>
<evidence type="ECO:0000259" key="4">
    <source>
        <dbReference type="Pfam" id="PF13545"/>
    </source>
</evidence>
<dbReference type="Proteomes" id="UP000517753">
    <property type="component" value="Unassembled WGS sequence"/>
</dbReference>
<dbReference type="Pfam" id="PF13545">
    <property type="entry name" value="HTH_Crp_2"/>
    <property type="match status" value="1"/>
</dbReference>
<evidence type="ECO:0000256" key="3">
    <source>
        <dbReference type="ARBA" id="ARBA00023163"/>
    </source>
</evidence>